<dbReference type="SUPFAM" id="SSF101801">
    <property type="entry name" value="Surface presentation of antigens (SPOA)"/>
    <property type="match status" value="1"/>
</dbReference>
<dbReference type="Pfam" id="PF01052">
    <property type="entry name" value="FliMN_C"/>
    <property type="match status" value="1"/>
</dbReference>
<dbReference type="InterPro" id="IPR036429">
    <property type="entry name" value="SpoA-like_sf"/>
</dbReference>
<feature type="region of interest" description="Disordered" evidence="8">
    <location>
        <begin position="1"/>
        <end position="99"/>
    </location>
</feature>
<dbReference type="OrthoDB" id="9790303at2"/>
<evidence type="ECO:0000256" key="5">
    <source>
        <dbReference type="ARBA" id="ARBA00022500"/>
    </source>
</evidence>
<dbReference type="STRING" id="1795632.TH606_00730"/>
<evidence type="ECO:0000256" key="3">
    <source>
        <dbReference type="ARBA" id="ARBA00021897"/>
    </source>
</evidence>
<proteinExistence type="inferred from homology"/>
<dbReference type="GO" id="GO:0071973">
    <property type="term" value="P:bacterial-type flagellum-dependent cell motility"/>
    <property type="evidence" value="ECO:0007669"/>
    <property type="project" value="InterPro"/>
</dbReference>
<dbReference type="Proteomes" id="UP000076964">
    <property type="component" value="Unassembled WGS sequence"/>
</dbReference>
<comment type="caution">
    <text evidence="10">The sequence shown here is derived from an EMBL/GenBank/DDBJ whole genome shotgun (WGS) entry which is preliminary data.</text>
</comment>
<dbReference type="NCBIfam" id="TIGR02480">
    <property type="entry name" value="fliN"/>
    <property type="match status" value="1"/>
</dbReference>
<evidence type="ECO:0000256" key="2">
    <source>
        <dbReference type="ARBA" id="ARBA00009226"/>
    </source>
</evidence>
<dbReference type="GO" id="GO:0009425">
    <property type="term" value="C:bacterial-type flagellum basal body"/>
    <property type="evidence" value="ECO:0007669"/>
    <property type="project" value="InterPro"/>
</dbReference>
<dbReference type="GO" id="GO:0005886">
    <property type="term" value="C:plasma membrane"/>
    <property type="evidence" value="ECO:0007669"/>
    <property type="project" value="UniProtKB-SubCell"/>
</dbReference>
<evidence type="ECO:0000313" key="10">
    <source>
        <dbReference type="EMBL" id="OAG28658.1"/>
    </source>
</evidence>
<keyword evidence="10" id="KW-0969">Cilium</keyword>
<comment type="subcellular location">
    <subcellularLocation>
        <location evidence="1">Cell membrane</location>
        <topology evidence="1">Peripheral membrane protein</topology>
        <orientation evidence="1">Cytoplasmic side</orientation>
    </subcellularLocation>
</comment>
<dbReference type="GO" id="GO:0006935">
    <property type="term" value="P:chemotaxis"/>
    <property type="evidence" value="ECO:0007669"/>
    <property type="project" value="UniProtKB-KW"/>
</dbReference>
<dbReference type="RefSeq" id="WP_068540582.1">
    <property type="nucleotide sequence ID" value="NZ_LSFI01000002.1"/>
</dbReference>
<gene>
    <name evidence="10" type="ORF">TH606_00730</name>
</gene>
<evidence type="ECO:0000256" key="1">
    <source>
        <dbReference type="ARBA" id="ARBA00004413"/>
    </source>
</evidence>
<keyword evidence="4" id="KW-1003">Cell membrane</keyword>
<dbReference type="InterPro" id="IPR001543">
    <property type="entry name" value="FliN-like_C"/>
</dbReference>
<evidence type="ECO:0000259" key="9">
    <source>
        <dbReference type="Pfam" id="PF01052"/>
    </source>
</evidence>
<keyword evidence="7" id="KW-0472">Membrane</keyword>
<dbReference type="InterPro" id="IPR012826">
    <property type="entry name" value="FliN"/>
</dbReference>
<protein>
    <recommendedName>
        <fullName evidence="3">Flagellar motor switch protein FliN</fullName>
    </recommendedName>
</protein>
<organism evidence="10 11">
    <name type="scientific">Thermodesulfatator autotrophicus</name>
    <dbReference type="NCBI Taxonomy" id="1795632"/>
    <lineage>
        <taxon>Bacteria</taxon>
        <taxon>Pseudomonadati</taxon>
        <taxon>Thermodesulfobacteriota</taxon>
        <taxon>Thermodesulfobacteria</taxon>
        <taxon>Thermodesulfobacteriales</taxon>
        <taxon>Thermodesulfatatoraceae</taxon>
        <taxon>Thermodesulfatator</taxon>
    </lineage>
</organism>
<dbReference type="GO" id="GO:0003774">
    <property type="term" value="F:cytoskeletal motor activity"/>
    <property type="evidence" value="ECO:0007669"/>
    <property type="project" value="InterPro"/>
</dbReference>
<dbReference type="AlphaFoldDB" id="A0A177EA31"/>
<evidence type="ECO:0000256" key="8">
    <source>
        <dbReference type="SAM" id="MobiDB-lite"/>
    </source>
</evidence>
<dbReference type="InterPro" id="IPR001172">
    <property type="entry name" value="FliN_T3SS_HrcQb"/>
</dbReference>
<dbReference type="PANTHER" id="PTHR43484">
    <property type="match status" value="1"/>
</dbReference>
<keyword evidence="6" id="KW-0283">Flagellar rotation</keyword>
<evidence type="ECO:0000313" key="11">
    <source>
        <dbReference type="Proteomes" id="UP000076964"/>
    </source>
</evidence>
<feature type="domain" description="Flagellar motor switch protein FliN-like C-terminal" evidence="9">
    <location>
        <begin position="106"/>
        <end position="175"/>
    </location>
</feature>
<evidence type="ECO:0000256" key="4">
    <source>
        <dbReference type="ARBA" id="ARBA00022475"/>
    </source>
</evidence>
<dbReference type="InterPro" id="IPR051469">
    <property type="entry name" value="FliN/MopA/SpaO"/>
</dbReference>
<evidence type="ECO:0000256" key="7">
    <source>
        <dbReference type="ARBA" id="ARBA00023136"/>
    </source>
</evidence>
<sequence length="186" mass="20656">MSDELRQDDIDALLNQEEPKEETTQTEGQTEEKDTQEAAQPDIGDAEADLLAQWEEALQEAKEAETSSPKAEEKPAKEEVSASQPDFEEFKPGGNGTEGHPNLDFILDIPLEISVEIGRTKMIINDLLKLSQGSIIELNKLAGEPAEIYVNKRLMARGEVVVVNDRFAVRLTEIISPQERVRQLGS</sequence>
<name>A0A177EA31_9BACT</name>
<evidence type="ECO:0000256" key="6">
    <source>
        <dbReference type="ARBA" id="ARBA00022779"/>
    </source>
</evidence>
<accession>A0A177EA31</accession>
<dbReference type="PANTHER" id="PTHR43484:SF1">
    <property type="entry name" value="FLAGELLAR MOTOR SWITCH PROTEIN FLIN"/>
    <property type="match status" value="1"/>
</dbReference>
<keyword evidence="10" id="KW-0966">Cell projection</keyword>
<feature type="compositionally biased region" description="Basic and acidic residues" evidence="8">
    <location>
        <begin position="59"/>
        <end position="80"/>
    </location>
</feature>
<dbReference type="EMBL" id="LSFI01000002">
    <property type="protein sequence ID" value="OAG28658.1"/>
    <property type="molecule type" value="Genomic_DNA"/>
</dbReference>
<reference evidence="10 11" key="1">
    <citation type="submission" date="2016-02" db="EMBL/GenBank/DDBJ databases">
        <title>Draft genome sequence of Thermodesulfatator sp. S606.</title>
        <authorList>
            <person name="Lai Q."/>
            <person name="Cao J."/>
            <person name="Dupont S."/>
            <person name="Shao Z."/>
            <person name="Jebbar M."/>
            <person name="Alain K."/>
        </authorList>
    </citation>
    <scope>NUCLEOTIDE SEQUENCE [LARGE SCALE GENOMIC DNA]</scope>
    <source>
        <strain evidence="10 11">S606</strain>
    </source>
</reference>
<comment type="similarity">
    <text evidence="2">Belongs to the FliN/MopA/SpaO family.</text>
</comment>
<keyword evidence="10" id="KW-0282">Flagellum</keyword>
<dbReference type="PRINTS" id="PR00956">
    <property type="entry name" value="FLGMOTORFLIN"/>
</dbReference>
<dbReference type="Gene3D" id="2.30.330.10">
    <property type="entry name" value="SpoA-like"/>
    <property type="match status" value="1"/>
</dbReference>
<keyword evidence="11" id="KW-1185">Reference proteome</keyword>
<keyword evidence="5" id="KW-0145">Chemotaxis</keyword>